<evidence type="ECO:0000313" key="4">
    <source>
        <dbReference type="Proteomes" id="UP000177124"/>
    </source>
</evidence>
<keyword evidence="2" id="KW-1133">Transmembrane helix</keyword>
<evidence type="ECO:0008006" key="5">
    <source>
        <dbReference type="Google" id="ProtNLM"/>
    </source>
</evidence>
<accession>A0A1F5GK34</accession>
<proteinExistence type="predicted"/>
<evidence type="ECO:0000256" key="1">
    <source>
        <dbReference type="SAM" id="MobiDB-lite"/>
    </source>
</evidence>
<dbReference type="AlphaFoldDB" id="A0A1F5GK34"/>
<name>A0A1F5GK34_9BACT</name>
<organism evidence="3 4">
    <name type="scientific">Candidatus Curtissbacteria bacterium RIFCSPHIGHO2_02_FULL_42_15</name>
    <dbReference type="NCBI Taxonomy" id="1797716"/>
    <lineage>
        <taxon>Bacteria</taxon>
        <taxon>Candidatus Curtissiibacteriota</taxon>
    </lineage>
</organism>
<gene>
    <name evidence="3" type="ORF">A3D07_00535</name>
</gene>
<protein>
    <recommendedName>
        <fullName evidence="5">PsbP C-terminal domain-containing protein</fullName>
    </recommendedName>
</protein>
<keyword evidence="2" id="KW-0812">Transmembrane</keyword>
<comment type="caution">
    <text evidence="3">The sequence shown here is derived from an EMBL/GenBank/DDBJ whole genome shotgun (WGS) entry which is preliminary data.</text>
</comment>
<feature type="compositionally biased region" description="Low complexity" evidence="1">
    <location>
        <begin position="38"/>
        <end position="55"/>
    </location>
</feature>
<feature type="region of interest" description="Disordered" evidence="1">
    <location>
        <begin position="38"/>
        <end position="57"/>
    </location>
</feature>
<dbReference type="Proteomes" id="UP000177124">
    <property type="component" value="Unassembled WGS sequence"/>
</dbReference>
<evidence type="ECO:0000256" key="2">
    <source>
        <dbReference type="SAM" id="Phobius"/>
    </source>
</evidence>
<sequence>MAKQDNLNFSINRNLGVVFIFVLIILGVVFIGTKISTPSVQPQQPTSPDTTSTQSGWKTFENNRYNISFKYPPSWSINPSSQVFENGDLVAVQFIGQTQTDQTELYDGARFIVMVPQQTSLNLNSWVNNRHGSNVSGTPPQISSKVINGVSFTKVYECGLGCFTYYYTVIRGQVYGVMVSAAGPQQVELDATIEEILQTLVLPN</sequence>
<evidence type="ECO:0000313" key="3">
    <source>
        <dbReference type="EMBL" id="OGD92194.1"/>
    </source>
</evidence>
<keyword evidence="2" id="KW-0472">Membrane</keyword>
<feature type="transmembrane region" description="Helical" evidence="2">
    <location>
        <begin position="12"/>
        <end position="32"/>
    </location>
</feature>
<reference evidence="3 4" key="1">
    <citation type="journal article" date="2016" name="Nat. Commun.">
        <title>Thousands of microbial genomes shed light on interconnected biogeochemical processes in an aquifer system.</title>
        <authorList>
            <person name="Anantharaman K."/>
            <person name="Brown C.T."/>
            <person name="Hug L.A."/>
            <person name="Sharon I."/>
            <person name="Castelle C.J."/>
            <person name="Probst A.J."/>
            <person name="Thomas B.C."/>
            <person name="Singh A."/>
            <person name="Wilkins M.J."/>
            <person name="Karaoz U."/>
            <person name="Brodie E.L."/>
            <person name="Williams K.H."/>
            <person name="Hubbard S.S."/>
            <person name="Banfield J.F."/>
        </authorList>
    </citation>
    <scope>NUCLEOTIDE SEQUENCE [LARGE SCALE GENOMIC DNA]</scope>
</reference>
<dbReference type="EMBL" id="MFBF01000003">
    <property type="protein sequence ID" value="OGD92194.1"/>
    <property type="molecule type" value="Genomic_DNA"/>
</dbReference>